<feature type="region of interest" description="Disordered" evidence="1">
    <location>
        <begin position="77"/>
        <end position="98"/>
    </location>
</feature>
<feature type="compositionally biased region" description="Basic and acidic residues" evidence="1">
    <location>
        <begin position="77"/>
        <end position="91"/>
    </location>
</feature>
<gene>
    <name evidence="2" type="ORF">AGERDE_LOCUS4771</name>
</gene>
<evidence type="ECO:0000313" key="2">
    <source>
        <dbReference type="EMBL" id="CAG8511615.1"/>
    </source>
</evidence>
<protein>
    <submittedName>
        <fullName evidence="2">5127_t:CDS:1</fullName>
    </submittedName>
</protein>
<evidence type="ECO:0000256" key="1">
    <source>
        <dbReference type="SAM" id="MobiDB-lite"/>
    </source>
</evidence>
<name>A0A9N9F5C2_9GLOM</name>
<accession>A0A9N9F5C2</accession>
<evidence type="ECO:0000313" key="3">
    <source>
        <dbReference type="Proteomes" id="UP000789831"/>
    </source>
</evidence>
<sequence>MEKLRYPDYWMQDSNIWGDLNNWDLYWMEMETQPSSATREDSHITLLNELKHLKKIYKHTPIAHVVHKLKKELKKIDNDSQNKETWEESEAKLSTLHQANETQDIKFDDLEMEEEQNEPSASTTKGRKNKLKWNLFEDLKPTEVEWMIDGVNISHSFFRFKEHAEFMAKGKKLTYSKHPGEILALSSILLLEENSKRAELDIPADIRTNVFDQMKIIYQKHDLPREVKELCYRCARRQSRHDLKKEIDDAFYDLNVIGPSDERLLRISRNVWIHIEENWCSSFNKPRTIEDTYAHHSLHPLLRLFFPDSLDQTVDWANKMSIVSSSRKVNDKGEGHKSNFMLTATIRKRNYELMFGLFKSPSMSTSYLVNVDLVDLGVLMKDSLDDMYKAQRIELDMAVFGIHAFGMYCNKNLWEGSKNWEDDLESLTFCLAGYNVRIYVMDLSYDAVYRMYLLGEFALSRSNIDLCLVENGLYEVENLESLIEEYIKRLSSLPLTNNNGNMAPTNKMRMTRKTVETPRYSP</sequence>
<comment type="caution">
    <text evidence="2">The sequence shown here is derived from an EMBL/GenBank/DDBJ whole genome shotgun (WGS) entry which is preliminary data.</text>
</comment>
<organism evidence="2 3">
    <name type="scientific">Ambispora gerdemannii</name>
    <dbReference type="NCBI Taxonomy" id="144530"/>
    <lineage>
        <taxon>Eukaryota</taxon>
        <taxon>Fungi</taxon>
        <taxon>Fungi incertae sedis</taxon>
        <taxon>Mucoromycota</taxon>
        <taxon>Glomeromycotina</taxon>
        <taxon>Glomeromycetes</taxon>
        <taxon>Archaeosporales</taxon>
        <taxon>Ambisporaceae</taxon>
        <taxon>Ambispora</taxon>
    </lineage>
</organism>
<dbReference type="OrthoDB" id="2441332at2759"/>
<dbReference type="Proteomes" id="UP000789831">
    <property type="component" value="Unassembled WGS sequence"/>
</dbReference>
<keyword evidence="3" id="KW-1185">Reference proteome</keyword>
<dbReference type="AlphaFoldDB" id="A0A9N9F5C2"/>
<dbReference type="EMBL" id="CAJVPL010000578">
    <property type="protein sequence ID" value="CAG8511615.1"/>
    <property type="molecule type" value="Genomic_DNA"/>
</dbReference>
<proteinExistence type="predicted"/>
<reference evidence="2" key="1">
    <citation type="submission" date="2021-06" db="EMBL/GenBank/DDBJ databases">
        <authorList>
            <person name="Kallberg Y."/>
            <person name="Tangrot J."/>
            <person name="Rosling A."/>
        </authorList>
    </citation>
    <scope>NUCLEOTIDE SEQUENCE</scope>
    <source>
        <strain evidence="2">MT106</strain>
    </source>
</reference>